<organism evidence="2 3">
    <name type="scientific">Culex pipiens pipiens</name>
    <name type="common">Northern house mosquito</name>
    <dbReference type="NCBI Taxonomy" id="38569"/>
    <lineage>
        <taxon>Eukaryota</taxon>
        <taxon>Metazoa</taxon>
        <taxon>Ecdysozoa</taxon>
        <taxon>Arthropoda</taxon>
        <taxon>Hexapoda</taxon>
        <taxon>Insecta</taxon>
        <taxon>Pterygota</taxon>
        <taxon>Neoptera</taxon>
        <taxon>Endopterygota</taxon>
        <taxon>Diptera</taxon>
        <taxon>Nematocera</taxon>
        <taxon>Culicoidea</taxon>
        <taxon>Culicidae</taxon>
        <taxon>Culicinae</taxon>
        <taxon>Culicini</taxon>
        <taxon>Culex</taxon>
        <taxon>Culex</taxon>
    </lineage>
</organism>
<evidence type="ECO:0000313" key="2">
    <source>
        <dbReference type="EMBL" id="KAL1399037.1"/>
    </source>
</evidence>
<feature type="compositionally biased region" description="Low complexity" evidence="1">
    <location>
        <begin position="342"/>
        <end position="359"/>
    </location>
</feature>
<feature type="region of interest" description="Disordered" evidence="1">
    <location>
        <begin position="448"/>
        <end position="478"/>
    </location>
</feature>
<protein>
    <submittedName>
        <fullName evidence="2">Uncharacterized protein</fullName>
    </submittedName>
</protein>
<keyword evidence="3" id="KW-1185">Reference proteome</keyword>
<dbReference type="PROSITE" id="PS51257">
    <property type="entry name" value="PROKAR_LIPOPROTEIN"/>
    <property type="match status" value="1"/>
</dbReference>
<accession>A0ABD1DJ91</accession>
<comment type="caution">
    <text evidence="2">The sequence shown here is derived from an EMBL/GenBank/DDBJ whole genome shotgun (WGS) entry which is preliminary data.</text>
</comment>
<feature type="region of interest" description="Disordered" evidence="1">
    <location>
        <begin position="245"/>
        <end position="274"/>
    </location>
</feature>
<sequence length="616" mass="65889">MRERGHGPPPHNFMVGCYSNASGWTGVPLISTAARRPRKFPPVINGGGQQNGHYQPNSKLDFDENAMSRLALHAHGAPLILANNRYNRSNSKPGPNKPNKVPSNHAPSRDDHLQHHLKMVQAMGQQQQQQQHQQLSHPNDAHSVASDESGPNSGTTNSSASSSSSSDTCLPRIIKPRKRRKKDRKPAPQTGSTPSSEPTQTSTTSSTPQHSAVNQLLLDETTRDFLHEIALMANAGTFDFSGLIREQQQQHQQPVQAQQPPQQQHFSSSNSDSSDSGINNLACSCRLCDPFCKIWAFPLRRSCSDNSAEIELNRAKDVGVIGSNRSNSFRSEWRSSPHSLEQQQQQDLGGSGSRKGSFSDSGDSGCDLLSGLTFCSEDILSSVNRELFLTPVDGGKEFKFPMTGGGGGGGPNSISGSGSPSSSVTAASDGASEMLLISELTKKLNEGLDLRSSGGGSSDSGSSVFSDSVFGEGSSPPGTANGGSADLFVNFDAISRNNLFSVNNISKLSNLLFDDGLTAPGLVINSGQHLNHNNNVLVGGANGTAAATGVNYIRNKNVQNPPPPTSSATPATTQQRPLFSEHQPFVFVPDADQQQQQLNCFDMVWSNDRKLLPVEE</sequence>
<feature type="compositionally biased region" description="Polar residues" evidence="1">
    <location>
        <begin position="329"/>
        <end position="341"/>
    </location>
</feature>
<dbReference type="AlphaFoldDB" id="A0ABD1DJ91"/>
<feature type="compositionally biased region" description="Low complexity" evidence="1">
    <location>
        <begin position="125"/>
        <end position="134"/>
    </location>
</feature>
<dbReference type="EMBL" id="JBEHCU010005681">
    <property type="protein sequence ID" value="KAL1399037.1"/>
    <property type="molecule type" value="Genomic_DNA"/>
</dbReference>
<feature type="compositionally biased region" description="Low complexity" evidence="1">
    <location>
        <begin position="412"/>
        <end position="423"/>
    </location>
</feature>
<feature type="region of interest" description="Disordered" evidence="1">
    <location>
        <begin position="329"/>
        <end position="359"/>
    </location>
</feature>
<feature type="compositionally biased region" description="Low complexity" evidence="1">
    <location>
        <begin position="149"/>
        <end position="166"/>
    </location>
</feature>
<proteinExistence type="predicted"/>
<feature type="compositionally biased region" description="Low complexity" evidence="1">
    <location>
        <begin position="247"/>
        <end position="274"/>
    </location>
</feature>
<feature type="compositionally biased region" description="Low complexity" evidence="1">
    <location>
        <begin position="459"/>
        <end position="475"/>
    </location>
</feature>
<feature type="compositionally biased region" description="Basic residues" evidence="1">
    <location>
        <begin position="174"/>
        <end position="184"/>
    </location>
</feature>
<dbReference type="Proteomes" id="UP001562425">
    <property type="component" value="Unassembled WGS sequence"/>
</dbReference>
<feature type="region of interest" description="Disordered" evidence="1">
    <location>
        <begin position="399"/>
        <end position="426"/>
    </location>
</feature>
<feature type="region of interest" description="Disordered" evidence="1">
    <location>
        <begin position="85"/>
        <end position="211"/>
    </location>
</feature>
<evidence type="ECO:0000256" key="1">
    <source>
        <dbReference type="SAM" id="MobiDB-lite"/>
    </source>
</evidence>
<name>A0ABD1DJ91_CULPP</name>
<evidence type="ECO:0000313" key="3">
    <source>
        <dbReference type="Proteomes" id="UP001562425"/>
    </source>
</evidence>
<reference evidence="2 3" key="1">
    <citation type="submission" date="2024-05" db="EMBL/GenBank/DDBJ databases">
        <title>Culex pipiens pipiens assembly and annotation.</title>
        <authorList>
            <person name="Alout H."/>
            <person name="Durand T."/>
        </authorList>
    </citation>
    <scope>NUCLEOTIDE SEQUENCE [LARGE SCALE GENOMIC DNA]</scope>
    <source>
        <strain evidence="2">HA-2024</strain>
        <tissue evidence="2">Whole body</tissue>
    </source>
</reference>
<gene>
    <name evidence="2" type="ORF">pipiens_001197</name>
</gene>
<feature type="compositionally biased region" description="Low complexity" evidence="1">
    <location>
        <begin position="188"/>
        <end position="211"/>
    </location>
</feature>